<evidence type="ECO:0000256" key="1">
    <source>
        <dbReference type="SAM" id="MobiDB-lite"/>
    </source>
</evidence>
<feature type="compositionally biased region" description="Low complexity" evidence="1">
    <location>
        <begin position="101"/>
        <end position="118"/>
    </location>
</feature>
<dbReference type="Proteomes" id="UP001140560">
    <property type="component" value="Unassembled WGS sequence"/>
</dbReference>
<dbReference type="Pfam" id="PF14124">
    <property type="entry name" value="DUF4291"/>
    <property type="match status" value="1"/>
</dbReference>
<gene>
    <name evidence="2" type="ORF">N0V83_000969</name>
</gene>
<evidence type="ECO:0000313" key="3">
    <source>
        <dbReference type="Proteomes" id="UP001140560"/>
    </source>
</evidence>
<dbReference type="EMBL" id="JAPEUY010000001">
    <property type="protein sequence ID" value="KAJ4378136.1"/>
    <property type="molecule type" value="Genomic_DNA"/>
</dbReference>
<organism evidence="2 3">
    <name type="scientific">Neocucurbitaria cava</name>
    <dbReference type="NCBI Taxonomy" id="798079"/>
    <lineage>
        <taxon>Eukaryota</taxon>
        <taxon>Fungi</taxon>
        <taxon>Dikarya</taxon>
        <taxon>Ascomycota</taxon>
        <taxon>Pezizomycotina</taxon>
        <taxon>Dothideomycetes</taxon>
        <taxon>Pleosporomycetidae</taxon>
        <taxon>Pleosporales</taxon>
        <taxon>Pleosporineae</taxon>
        <taxon>Cucurbitariaceae</taxon>
        <taxon>Neocucurbitaria</taxon>
    </lineage>
</organism>
<dbReference type="InterPro" id="IPR025633">
    <property type="entry name" value="DUF4291"/>
</dbReference>
<dbReference type="OrthoDB" id="413653at2759"/>
<evidence type="ECO:0008006" key="4">
    <source>
        <dbReference type="Google" id="ProtNLM"/>
    </source>
</evidence>
<dbReference type="AlphaFoldDB" id="A0A9W8YI50"/>
<evidence type="ECO:0000313" key="2">
    <source>
        <dbReference type="EMBL" id="KAJ4378136.1"/>
    </source>
</evidence>
<name>A0A9W8YI50_9PLEO</name>
<feature type="compositionally biased region" description="Basic and acidic residues" evidence="1">
    <location>
        <begin position="119"/>
        <end position="138"/>
    </location>
</feature>
<reference evidence="2" key="1">
    <citation type="submission" date="2022-10" db="EMBL/GenBank/DDBJ databases">
        <title>Tapping the CABI collections for fungal endophytes: first genome assemblies for Collariella, Neodidymelliopsis, Ascochyta clinopodiicola, Didymella pomorum, Didymosphaeria variabile, Neocosmospora piperis and Neocucurbitaria cava.</title>
        <authorList>
            <person name="Hill R."/>
        </authorList>
    </citation>
    <scope>NUCLEOTIDE SEQUENCE</scope>
    <source>
        <strain evidence="2">IMI 356814</strain>
    </source>
</reference>
<sequence length="232" mass="26544">MPPPSHQIPHRQIRAHQTPSTITLYQAYNIAIATAAVTHQRLDASPKFSTTRMTWIKPSWAWMLYRSGYSYKDRGQERILALSIRKETFIDLLRKSVLASSSHGGEKSSSQPSLSDSSGKVEQEQEGDRDQGERAAHVRVQWDPERTVRLERLAYRSIQIGVPGALLQQFMEGIVEIEDVTERARALKKMLDEEPQDELDMMELVARGLVPEEREFEVDIELRKTLNMDEVA</sequence>
<dbReference type="PANTHER" id="PTHR38567:SF1">
    <property type="entry name" value="DUF4291 DOMAIN-CONTAINING PROTEIN"/>
    <property type="match status" value="1"/>
</dbReference>
<proteinExistence type="predicted"/>
<comment type="caution">
    <text evidence="2">The sequence shown here is derived from an EMBL/GenBank/DDBJ whole genome shotgun (WGS) entry which is preliminary data.</text>
</comment>
<feature type="region of interest" description="Disordered" evidence="1">
    <location>
        <begin position="101"/>
        <end position="138"/>
    </location>
</feature>
<keyword evidence="3" id="KW-1185">Reference proteome</keyword>
<protein>
    <recommendedName>
        <fullName evidence="4">ATP-dependent RNA helicase DHX8</fullName>
    </recommendedName>
</protein>
<accession>A0A9W8YI50</accession>
<dbReference type="PANTHER" id="PTHR38567">
    <property type="entry name" value="DUF4291 DOMAIN-CONTAINING PROTEIN"/>
    <property type="match status" value="1"/>
</dbReference>